<dbReference type="AlphaFoldDB" id="A0A9P6MQB0"/>
<feature type="region of interest" description="Disordered" evidence="1">
    <location>
        <begin position="69"/>
        <end position="96"/>
    </location>
</feature>
<dbReference type="Proteomes" id="UP000703661">
    <property type="component" value="Unassembled WGS sequence"/>
</dbReference>
<gene>
    <name evidence="2" type="ORF">BGZ80_002557</name>
</gene>
<dbReference type="EMBL" id="JAAAID010001635">
    <property type="protein sequence ID" value="KAG0009276.1"/>
    <property type="molecule type" value="Genomic_DNA"/>
</dbReference>
<feature type="region of interest" description="Disordered" evidence="1">
    <location>
        <begin position="122"/>
        <end position="168"/>
    </location>
</feature>
<protein>
    <submittedName>
        <fullName evidence="2">Uncharacterized protein</fullName>
    </submittedName>
</protein>
<organism evidence="2 3">
    <name type="scientific">Entomortierella chlamydospora</name>
    <dbReference type="NCBI Taxonomy" id="101097"/>
    <lineage>
        <taxon>Eukaryota</taxon>
        <taxon>Fungi</taxon>
        <taxon>Fungi incertae sedis</taxon>
        <taxon>Mucoromycota</taxon>
        <taxon>Mortierellomycotina</taxon>
        <taxon>Mortierellomycetes</taxon>
        <taxon>Mortierellales</taxon>
        <taxon>Mortierellaceae</taxon>
        <taxon>Entomortierella</taxon>
    </lineage>
</organism>
<feature type="compositionally biased region" description="Polar residues" evidence="1">
    <location>
        <begin position="122"/>
        <end position="150"/>
    </location>
</feature>
<feature type="compositionally biased region" description="Polar residues" evidence="1">
    <location>
        <begin position="75"/>
        <end position="91"/>
    </location>
</feature>
<keyword evidence="3" id="KW-1185">Reference proteome</keyword>
<reference evidence="2" key="1">
    <citation type="journal article" date="2020" name="Fungal Divers.">
        <title>Resolving the Mortierellaceae phylogeny through synthesis of multi-gene phylogenetics and phylogenomics.</title>
        <authorList>
            <person name="Vandepol N."/>
            <person name="Liber J."/>
            <person name="Desiro A."/>
            <person name="Na H."/>
            <person name="Kennedy M."/>
            <person name="Barry K."/>
            <person name="Grigoriev I.V."/>
            <person name="Miller A.N."/>
            <person name="O'Donnell K."/>
            <person name="Stajich J.E."/>
            <person name="Bonito G."/>
        </authorList>
    </citation>
    <scope>NUCLEOTIDE SEQUENCE</scope>
    <source>
        <strain evidence="2">NRRL 2769</strain>
    </source>
</reference>
<feature type="region of interest" description="Disordered" evidence="1">
    <location>
        <begin position="311"/>
        <end position="426"/>
    </location>
</feature>
<evidence type="ECO:0000313" key="2">
    <source>
        <dbReference type="EMBL" id="KAG0009276.1"/>
    </source>
</evidence>
<feature type="compositionally biased region" description="Low complexity" evidence="1">
    <location>
        <begin position="407"/>
        <end position="417"/>
    </location>
</feature>
<feature type="compositionally biased region" description="Polar residues" evidence="1">
    <location>
        <begin position="396"/>
        <end position="406"/>
    </location>
</feature>
<evidence type="ECO:0000313" key="3">
    <source>
        <dbReference type="Proteomes" id="UP000703661"/>
    </source>
</evidence>
<name>A0A9P6MQB0_9FUNG</name>
<feature type="compositionally biased region" description="Low complexity" evidence="1">
    <location>
        <begin position="311"/>
        <end position="339"/>
    </location>
</feature>
<comment type="caution">
    <text evidence="2">The sequence shown here is derived from an EMBL/GenBank/DDBJ whole genome shotgun (WGS) entry which is preliminary data.</text>
</comment>
<evidence type="ECO:0000256" key="1">
    <source>
        <dbReference type="SAM" id="MobiDB-lite"/>
    </source>
</evidence>
<feature type="region of interest" description="Disordered" evidence="1">
    <location>
        <begin position="236"/>
        <end position="266"/>
    </location>
</feature>
<proteinExistence type="predicted"/>
<feature type="region of interest" description="Disordered" evidence="1">
    <location>
        <begin position="24"/>
        <end position="50"/>
    </location>
</feature>
<accession>A0A9P6MQB0</accession>
<feature type="compositionally biased region" description="Low complexity" evidence="1">
    <location>
        <begin position="371"/>
        <end position="395"/>
    </location>
</feature>
<sequence>MENGQGLDQRRQVYISGFQNTAESLHALDTPQRRMTQSPNLEGAADTSAQLARRQASVRNIMARYYQGGPRSPTFGHSSQNIGSDMVQSQYDGGPDSQLLYEERFQASGQHPVSDRLYHPSQQARDNSMSASVEFSSSGHARSSRRPLSQQDHHSYSGSIIPAAPPVRQGSVIHRSGRYANDRVFSDDESMHGWGTASLDQLPQRSKTGSYSVRLQHLRGRLDQMQPLHQQLEEFERQEQYADQQQQQQQQGEFSDGADSNMFTEGRTPSFAQRRQPLPKQWQQQHSQQYQDIIEHQKHMQRQPFQHHQDMMMTTPSMPSPNSSPSSSSRLDAPSLASSNSHQGGLAGLDARYHLSPRGTADSSTFPRQMSIGSISGFSDDGQYMHHQQQQQQQQPKRISQASHRSQFQPQQRQQQQLSHLDGLSPQAQARLQQVLAES</sequence>